<feature type="compositionally biased region" description="Polar residues" evidence="6">
    <location>
        <begin position="683"/>
        <end position="693"/>
    </location>
</feature>
<feature type="compositionally biased region" description="Pro residues" evidence="6">
    <location>
        <begin position="753"/>
        <end position="762"/>
    </location>
</feature>
<comment type="similarity">
    <text evidence="5">Belongs to the TRAFAC class TrmE-Era-EngA-EngB-Septin-like GTPase superfamily. Septin GTPase family.</text>
</comment>
<dbReference type="GO" id="GO:0005525">
    <property type="term" value="F:GTP binding"/>
    <property type="evidence" value="ECO:0007669"/>
    <property type="project" value="UniProtKB-KW"/>
</dbReference>
<protein>
    <submittedName>
        <fullName evidence="9">Zinc finger transcription factor</fullName>
    </submittedName>
</protein>
<dbReference type="PROSITE" id="PS50048">
    <property type="entry name" value="ZN2_CY6_FUNGAL_2"/>
    <property type="match status" value="2"/>
</dbReference>
<keyword evidence="3" id="KW-0804">Transcription</keyword>
<dbReference type="Gene3D" id="3.40.50.300">
    <property type="entry name" value="P-loop containing nucleotide triphosphate hydrolases"/>
    <property type="match status" value="1"/>
</dbReference>
<evidence type="ECO:0000256" key="3">
    <source>
        <dbReference type="ARBA" id="ARBA00023163"/>
    </source>
</evidence>
<evidence type="ECO:0000256" key="4">
    <source>
        <dbReference type="ARBA" id="ARBA00023242"/>
    </source>
</evidence>
<feature type="compositionally biased region" description="Low complexity" evidence="6">
    <location>
        <begin position="483"/>
        <end position="494"/>
    </location>
</feature>
<evidence type="ECO:0000259" key="8">
    <source>
        <dbReference type="PROSITE" id="PS51719"/>
    </source>
</evidence>
<feature type="region of interest" description="Disordered" evidence="6">
    <location>
        <begin position="271"/>
        <end position="301"/>
    </location>
</feature>
<feature type="compositionally biased region" description="Low complexity" evidence="6">
    <location>
        <begin position="289"/>
        <end position="299"/>
    </location>
</feature>
<feature type="region of interest" description="Disordered" evidence="6">
    <location>
        <begin position="731"/>
        <end position="820"/>
    </location>
</feature>
<dbReference type="AlphaFoldDB" id="A0A0K1IK10"/>
<evidence type="ECO:0000256" key="2">
    <source>
        <dbReference type="ARBA" id="ARBA00023125"/>
    </source>
</evidence>
<feature type="compositionally biased region" description="Polar residues" evidence="6">
    <location>
        <begin position="615"/>
        <end position="628"/>
    </location>
</feature>
<dbReference type="PROSITE" id="PS00463">
    <property type="entry name" value="ZN2_CY6_FUNGAL_1"/>
    <property type="match status" value="2"/>
</dbReference>
<organism evidence="9">
    <name type="scientific">Volvariella volvacea</name>
    <dbReference type="NCBI Taxonomy" id="36659"/>
    <lineage>
        <taxon>Eukaryota</taxon>
        <taxon>Fungi</taxon>
        <taxon>Dikarya</taxon>
        <taxon>Basidiomycota</taxon>
        <taxon>Agaricomycotina</taxon>
        <taxon>Agaricomycetes</taxon>
        <taxon>Agaricomycetidae</taxon>
        <taxon>Agaricales</taxon>
        <taxon>Pluteineae</taxon>
        <taxon>Pluteaceae</taxon>
        <taxon>Volvariella</taxon>
    </lineage>
</organism>
<feature type="compositionally biased region" description="Polar residues" evidence="6">
    <location>
        <begin position="765"/>
        <end position="774"/>
    </location>
</feature>
<keyword evidence="5" id="KW-0342">GTP-binding</keyword>
<evidence type="ECO:0000313" key="9">
    <source>
        <dbReference type="EMBL" id="AKU04645.1"/>
    </source>
</evidence>
<evidence type="ECO:0000256" key="5">
    <source>
        <dbReference type="RuleBase" id="RU004560"/>
    </source>
</evidence>
<evidence type="ECO:0000256" key="6">
    <source>
        <dbReference type="SAM" id="MobiDB-lite"/>
    </source>
</evidence>
<keyword evidence="2" id="KW-0238">DNA-binding</keyword>
<dbReference type="Gene3D" id="4.10.240.10">
    <property type="entry name" value="Zn(2)-C6 fungal-type DNA-binding domain"/>
    <property type="match status" value="2"/>
</dbReference>
<evidence type="ECO:0000256" key="1">
    <source>
        <dbReference type="ARBA" id="ARBA00023015"/>
    </source>
</evidence>
<dbReference type="InterPro" id="IPR001138">
    <property type="entry name" value="Zn2Cys6_DnaBD"/>
</dbReference>
<feature type="domain" description="Zn(2)-C6 fungal-type" evidence="7">
    <location>
        <begin position="698"/>
        <end position="728"/>
    </location>
</feature>
<feature type="domain" description="Zn(2)-C6 fungal-type" evidence="7">
    <location>
        <begin position="505"/>
        <end position="535"/>
    </location>
</feature>
<gene>
    <name evidence="9" type="primary">YRR1</name>
</gene>
<dbReference type="GO" id="GO:0008270">
    <property type="term" value="F:zinc ion binding"/>
    <property type="evidence" value="ECO:0007669"/>
    <property type="project" value="InterPro"/>
</dbReference>
<dbReference type="GO" id="GO:0000981">
    <property type="term" value="F:DNA-binding transcription factor activity, RNA polymerase II-specific"/>
    <property type="evidence" value="ECO:0007669"/>
    <property type="project" value="InterPro"/>
</dbReference>
<dbReference type="InterPro" id="IPR027417">
    <property type="entry name" value="P-loop_NTPase"/>
</dbReference>
<keyword evidence="5" id="KW-0547">Nucleotide-binding</keyword>
<dbReference type="SUPFAM" id="SSF57701">
    <property type="entry name" value="Zn2/Cys6 DNA-binding domain"/>
    <property type="match status" value="2"/>
</dbReference>
<dbReference type="PANTHER" id="PTHR31069">
    <property type="entry name" value="OLEATE-ACTIVATED TRANSCRIPTION FACTOR 1-RELATED"/>
    <property type="match status" value="1"/>
</dbReference>
<accession>A0A0K1IK10</accession>
<dbReference type="GO" id="GO:0045944">
    <property type="term" value="P:positive regulation of transcription by RNA polymerase II"/>
    <property type="evidence" value="ECO:0007669"/>
    <property type="project" value="TreeGrafter"/>
</dbReference>
<dbReference type="CDD" id="cd00067">
    <property type="entry name" value="GAL4"/>
    <property type="match status" value="2"/>
</dbReference>
<dbReference type="PRINTS" id="PR00755">
    <property type="entry name" value="AFLATOXINBRP"/>
</dbReference>
<feature type="region of interest" description="Disordered" evidence="6">
    <location>
        <begin position="527"/>
        <end position="696"/>
    </location>
</feature>
<keyword evidence="4" id="KW-0539">Nucleus</keyword>
<dbReference type="InterPro" id="IPR050675">
    <property type="entry name" value="OAF3"/>
</dbReference>
<dbReference type="EMBL" id="KP768210">
    <property type="protein sequence ID" value="AKU04645.1"/>
    <property type="molecule type" value="Genomic_DNA"/>
</dbReference>
<dbReference type="Pfam" id="PF00735">
    <property type="entry name" value="Septin"/>
    <property type="match status" value="2"/>
</dbReference>
<proteinExistence type="inferred from homology"/>
<dbReference type="GO" id="GO:0005634">
    <property type="term" value="C:nucleus"/>
    <property type="evidence" value="ECO:0007669"/>
    <property type="project" value="TreeGrafter"/>
</dbReference>
<evidence type="ECO:0000259" key="7">
    <source>
        <dbReference type="PROSITE" id="PS50048"/>
    </source>
</evidence>
<name>A0A0K1IK10_9AGAR</name>
<dbReference type="PANTHER" id="PTHR31069:SF12">
    <property type="entry name" value="TRANSCRIPTION FACTOR DOMAIN-CONTAINING PROTEIN"/>
    <property type="match status" value="1"/>
</dbReference>
<sequence>MNPSDQRTRQHEDDDRSAAAGAAGLYSTKPHLGPSHDIPGKTSFLRLLLDTCDISPNATREQLASVAKFVQGCSGHTSYIRVASIDVNVGSGGTGPHRSLGLTLIDTPSLDFNDPEGSERLLSDTMRHIDGRFAEGLEDDWRNHTGDKYVHLCIYFLDPDRIVPPPVPAPPAPLVPRARAGSFSQPDQEPVILEPPVTTNPLLFKPMLPAAEINTIRRLSARVNVLPVIARADSLSNDRLAAVKLAVRRNLADAGIGFGIFDVDNYRHGQDDLPTPKSTDHANGYGAHPNGSPSTNITPPTSPVTASLLRLPYGLISPDIYSHSDGVPRIPLSRHDLVQQYTPVPHHSPSPSKIVRGKYIRSYRWGSMDVLDPNHCDFMPLRSAIFHHMETLQKYTREYLFDKFRAEYQQTRPSSRHPLPHRGPQGLTPMGTSLSHGSRPPLVIDTTHPALNRHPPLPPPRDFLGGSEIHSPSISRPLADPTSLSSRGSSAPRSAKQRPKKITVACNFCRSRKLKCDGGRPACGQCLKRSNPCDYMPQNKRRGGMKQRKGDDSDSDSGGGSGEPNDASLSPRVPSQSLARRDPTLEQPAHDNFVPPLPPLGRLSERQEEVPPIPSSSRSKPNHASSEASRFFPDNELPHIATLSLPDPSPTTPVPVSAPTLPPIRPASEQQAQQRRRSATVPGKSTRQGSTSGPKVVACNFCRARKTKCDGAHPACASCARRQLPCNYVHDPGASNGSNQKKSRRASTSKVPAEPPHTPSPPSSRFVSTTTPGNEAQDPREIDGHLEGDIDLKRSSEHPDTSRPPKKMRMESPPAIAGIP</sequence>
<dbReference type="PROSITE" id="PS51719">
    <property type="entry name" value="G_SEPTIN"/>
    <property type="match status" value="1"/>
</dbReference>
<reference evidence="9" key="1">
    <citation type="submission" date="2015-02" db="EMBL/GenBank/DDBJ databases">
        <title>Studies on translation initiation factor Vv-IF4E and its co-expressed transcription factors of Volvariella volvacea.</title>
        <authorList>
            <person name="Xie B."/>
            <person name="Chen R."/>
        </authorList>
    </citation>
    <scope>NUCLEOTIDE SEQUENCE</scope>
    <source>
        <strain evidence="9">PYd21</strain>
    </source>
</reference>
<dbReference type="GO" id="GO:0000978">
    <property type="term" value="F:RNA polymerase II cis-regulatory region sequence-specific DNA binding"/>
    <property type="evidence" value="ECO:0007669"/>
    <property type="project" value="TreeGrafter"/>
</dbReference>
<feature type="compositionally biased region" description="Basic and acidic residues" evidence="6">
    <location>
        <begin position="777"/>
        <end position="803"/>
    </location>
</feature>
<dbReference type="InterPro" id="IPR030379">
    <property type="entry name" value="G_SEPTIN_dom"/>
</dbReference>
<dbReference type="Pfam" id="PF00172">
    <property type="entry name" value="Zn_clus"/>
    <property type="match status" value="2"/>
</dbReference>
<feature type="region of interest" description="Disordered" evidence="6">
    <location>
        <begin position="410"/>
        <end position="500"/>
    </location>
</feature>
<feature type="domain" description="Septin-type G" evidence="8">
    <location>
        <begin position="25"/>
        <end position="411"/>
    </location>
</feature>
<dbReference type="InterPro" id="IPR036864">
    <property type="entry name" value="Zn2-C6_fun-type_DNA-bd_sf"/>
</dbReference>
<dbReference type="SMART" id="SM00066">
    <property type="entry name" value="GAL4"/>
    <property type="match status" value="2"/>
</dbReference>
<keyword evidence="1" id="KW-0805">Transcription regulation</keyword>